<dbReference type="FunCoup" id="G0VJ78">
    <property type="interactions" value="139"/>
</dbReference>
<dbReference type="CDD" id="cd23703">
    <property type="entry name" value="mS26_PET12"/>
    <property type="match status" value="1"/>
</dbReference>
<keyword evidence="2" id="KW-1185">Reference proteome</keyword>
<protein>
    <recommendedName>
        <fullName evidence="3">37S ribosomal protein PET123, mitochondrial</fullName>
    </recommendedName>
</protein>
<dbReference type="InParanoid" id="G0VJ78"/>
<dbReference type="RefSeq" id="XP_003677904.1">
    <property type="nucleotide sequence ID" value="XM_003677856.1"/>
</dbReference>
<dbReference type="OMA" id="VGYADNI"/>
<dbReference type="GO" id="GO:0003735">
    <property type="term" value="F:structural constituent of ribosome"/>
    <property type="evidence" value="ECO:0007669"/>
    <property type="project" value="EnsemblFungi"/>
</dbReference>
<name>G0VJ78_NAUCA</name>
<dbReference type="GO" id="GO:0005763">
    <property type="term" value="C:mitochondrial small ribosomal subunit"/>
    <property type="evidence" value="ECO:0007669"/>
    <property type="project" value="EnsemblFungi"/>
</dbReference>
<dbReference type="eggNOG" id="ENOG502QTCF">
    <property type="taxonomic scope" value="Eukaryota"/>
</dbReference>
<organism evidence="1 2">
    <name type="scientific">Naumovozyma castellii</name>
    <name type="common">Yeast</name>
    <name type="synonym">Saccharomyces castellii</name>
    <dbReference type="NCBI Taxonomy" id="27288"/>
    <lineage>
        <taxon>Eukaryota</taxon>
        <taxon>Fungi</taxon>
        <taxon>Dikarya</taxon>
        <taxon>Ascomycota</taxon>
        <taxon>Saccharomycotina</taxon>
        <taxon>Saccharomycetes</taxon>
        <taxon>Saccharomycetales</taxon>
        <taxon>Saccharomycetaceae</taxon>
        <taxon>Naumovozyma</taxon>
    </lineage>
</organism>
<dbReference type="OrthoDB" id="5223508at2759"/>
<reference key="2">
    <citation type="submission" date="2011-08" db="EMBL/GenBank/DDBJ databases">
        <title>Genome sequence of Naumovozyma castellii.</title>
        <authorList>
            <person name="Gordon J.L."/>
            <person name="Armisen D."/>
            <person name="Proux-Wera E."/>
            <person name="OhEigeartaigh S.S."/>
            <person name="Byrne K.P."/>
            <person name="Wolfe K.H."/>
        </authorList>
    </citation>
    <scope>NUCLEOTIDE SEQUENCE</scope>
    <source>
        <strain>Type strain:CBS 4309</strain>
    </source>
</reference>
<proteinExistence type="predicted"/>
<evidence type="ECO:0008006" key="3">
    <source>
        <dbReference type="Google" id="ProtNLM"/>
    </source>
</evidence>
<sequence>MGKGAAKYGYKSGVLPLTRSILKNPTTKQQSIIAKVKAPKPKGIEGVGYAPGVLHPNGSHRHPPLVKFIDVEQLIEKTVAAPKTVPKMNSPEQEARAKRSQLRREFLTKAFKNEEQRLLRREELLKEKEKILELEKTERENKLLKEKSSDLTIPTLENILEQPLIRWRTPEERKILQLKRKFNRDLLEFQTKERKMEKLLNLYHIADEFIVTEKKLLQKIDEIFDDKYIHGHSRILESEKSIEKRILENDIGDAIFGTLGGGNYVGMPMVNEFLNGETKQFNDKVDEKIREKIQRDQQDTQTIQQH</sequence>
<dbReference type="Pfam" id="PF26163">
    <property type="entry name" value="mS26"/>
    <property type="match status" value="1"/>
</dbReference>
<dbReference type="HOGENOM" id="CLU_079416_0_0_1"/>
<dbReference type="STRING" id="1064592.G0VJ78"/>
<evidence type="ECO:0000313" key="1">
    <source>
        <dbReference type="EMBL" id="CCC71557.1"/>
    </source>
</evidence>
<accession>G0VJ78</accession>
<reference evidence="1 2" key="1">
    <citation type="journal article" date="2011" name="Proc. Natl. Acad. Sci. U.S.A.">
        <title>Evolutionary erosion of yeast sex chromosomes by mating-type switching accidents.</title>
        <authorList>
            <person name="Gordon J.L."/>
            <person name="Armisen D."/>
            <person name="Proux-Wera E."/>
            <person name="Oheigeartaigh S.S."/>
            <person name="Byrne K.P."/>
            <person name="Wolfe K.H."/>
        </authorList>
    </citation>
    <scope>NUCLEOTIDE SEQUENCE [LARGE SCALE GENOMIC DNA]</scope>
    <source>
        <strain evidence="2">ATCC 76901 / BCRC 22586 / CBS 4309 / NBRC 1992 / NRRL Y-12630</strain>
    </source>
</reference>
<dbReference type="AlphaFoldDB" id="G0VJ78"/>
<dbReference type="InterPro" id="IPR058940">
    <property type="entry name" value="mS26_fungi"/>
</dbReference>
<dbReference type="GeneID" id="96905234"/>
<dbReference type="Proteomes" id="UP000001640">
    <property type="component" value="Chromosome 8"/>
</dbReference>
<gene>
    <name evidence="1" type="primary">NCAS0H02470</name>
    <name evidence="1" type="ordered locus">NCAS_0H02470</name>
</gene>
<evidence type="ECO:0000313" key="2">
    <source>
        <dbReference type="Proteomes" id="UP000001640"/>
    </source>
</evidence>
<dbReference type="KEGG" id="ncs:NCAS_0H02470"/>
<dbReference type="EMBL" id="HE576759">
    <property type="protein sequence ID" value="CCC71557.1"/>
    <property type="molecule type" value="Genomic_DNA"/>
</dbReference>